<evidence type="ECO:0000313" key="6">
    <source>
        <dbReference type="EnsemblPlants" id="PGSC0003DMT400008583"/>
    </source>
</evidence>
<dbReference type="PROSITE" id="PS50102">
    <property type="entry name" value="RRM"/>
    <property type="match status" value="2"/>
</dbReference>
<feature type="domain" description="RRM" evidence="5">
    <location>
        <begin position="8"/>
        <end position="84"/>
    </location>
</feature>
<dbReference type="Gene3D" id="3.30.70.330">
    <property type="match status" value="2"/>
</dbReference>
<evidence type="ECO:0000256" key="3">
    <source>
        <dbReference type="PROSITE-ProRule" id="PRU00176"/>
    </source>
</evidence>
<feature type="domain" description="RRM" evidence="5">
    <location>
        <begin position="109"/>
        <end position="186"/>
    </location>
</feature>
<sequence>MESNCVQGKIFVGGISAETSEEILTQHFSRYGEVVKSQVIKFRETNCGKGFGFVTFADSSVINQLLHQQHIILGRTVDVKLAIPKGASPCSECQQSQRQNSETSNSNRRKIFVGGLPLSLSEEEFKTYFEKFGTISQVNLISDKETKTPRGFGFVTYDSEESVTHVLQEKLHWLKNKYVEVKKAEPRERRVMNSYYHNFYPTNSGNGMWQIYDCNNGIFAPHYCHNHTMVPTNWTSSFNHLGTNLFVPPQPVVPYFTPTYPVNCYGSTHRYPINCYGSTHRYPVNCYGSTHNQVDDNRGSYSTFAQNNVINEGNDQECNNTEVQLVRNGSLPVNESAKPLEKETGNGEKDDLEKIPQDNTKENNGEKDDLVKIPQDNTKENNGEKDDLVKIPQDNTKENNGEKDDLVKIPQDNTKENNGEKDDLVKIPQDNTKENNGEKDDLVKIPQDNTKENNGEKDDLVKIPQDNTKENNGEKDDLVKIPQDNTKENNGEKDDLVKIPQDNTKENNGEKDDLVKIPQDNTKENNGEKDDLVKIPQDNTKENNGEKDDLVKIPQDNTKENNGEKDDLVKIPQDNTKENNGGKDHFVKILQVNTEDDT</sequence>
<dbReference type="InterPro" id="IPR000504">
    <property type="entry name" value="RRM_dom"/>
</dbReference>
<dbReference type="Pfam" id="PF00076">
    <property type="entry name" value="RRM_1"/>
    <property type="match status" value="2"/>
</dbReference>
<protein>
    <submittedName>
        <fullName evidence="6">RNA-binding protein</fullName>
    </submittedName>
</protein>
<evidence type="ECO:0000259" key="5">
    <source>
        <dbReference type="PROSITE" id="PS50102"/>
    </source>
</evidence>
<keyword evidence="1" id="KW-0677">Repeat</keyword>
<organism evidence="6 7">
    <name type="scientific">Solanum tuberosum</name>
    <name type="common">Potato</name>
    <dbReference type="NCBI Taxonomy" id="4113"/>
    <lineage>
        <taxon>Eukaryota</taxon>
        <taxon>Viridiplantae</taxon>
        <taxon>Streptophyta</taxon>
        <taxon>Embryophyta</taxon>
        <taxon>Tracheophyta</taxon>
        <taxon>Spermatophyta</taxon>
        <taxon>Magnoliopsida</taxon>
        <taxon>eudicotyledons</taxon>
        <taxon>Gunneridae</taxon>
        <taxon>Pentapetalae</taxon>
        <taxon>asterids</taxon>
        <taxon>lamiids</taxon>
        <taxon>Solanales</taxon>
        <taxon>Solanaceae</taxon>
        <taxon>Solanoideae</taxon>
        <taxon>Solaneae</taxon>
        <taxon>Solanum</taxon>
    </lineage>
</organism>
<dbReference type="KEGG" id="sot:102592883"/>
<dbReference type="InterPro" id="IPR012677">
    <property type="entry name" value="Nucleotide-bd_a/b_plait_sf"/>
</dbReference>
<evidence type="ECO:0000256" key="1">
    <source>
        <dbReference type="ARBA" id="ARBA00022737"/>
    </source>
</evidence>
<dbReference type="OrthoDB" id="1875751at2759"/>
<dbReference type="eggNOG" id="KOG4205">
    <property type="taxonomic scope" value="Eukaryota"/>
</dbReference>
<accession>M0ZUS7</accession>
<evidence type="ECO:0000256" key="2">
    <source>
        <dbReference type="ARBA" id="ARBA00022884"/>
    </source>
</evidence>
<dbReference type="Proteomes" id="UP000011115">
    <property type="component" value="Unassembled WGS sequence"/>
</dbReference>
<proteinExistence type="predicted"/>
<dbReference type="Gramene" id="PGSC0003DMT400008583">
    <property type="protein sequence ID" value="PGSC0003DMT400008583"/>
    <property type="gene ID" value="PGSC0003DMG400003323"/>
</dbReference>
<dbReference type="AlphaFoldDB" id="M0ZUS7"/>
<dbReference type="GeneID" id="102592883"/>
<evidence type="ECO:0000313" key="7">
    <source>
        <dbReference type="Proteomes" id="UP000011115"/>
    </source>
</evidence>
<dbReference type="InParanoid" id="M0ZUS7"/>
<dbReference type="SMART" id="SM00360">
    <property type="entry name" value="RRM"/>
    <property type="match status" value="2"/>
</dbReference>
<dbReference type="InterPro" id="IPR035979">
    <property type="entry name" value="RBD_domain_sf"/>
</dbReference>
<feature type="region of interest" description="Disordered" evidence="4">
    <location>
        <begin position="328"/>
        <end position="598"/>
    </location>
</feature>
<gene>
    <name evidence="6" type="primary">LOC102592883</name>
</gene>
<dbReference type="PaxDb" id="4113-PGSC0003DMT400008583"/>
<feature type="compositionally biased region" description="Basic and acidic residues" evidence="4">
    <location>
        <begin position="338"/>
        <end position="587"/>
    </location>
</feature>
<dbReference type="EnsemblPlants" id="PGSC0003DMT400008583">
    <property type="protein sequence ID" value="PGSC0003DMT400008583"/>
    <property type="gene ID" value="PGSC0003DMG400003323"/>
</dbReference>
<evidence type="ECO:0000256" key="4">
    <source>
        <dbReference type="SAM" id="MobiDB-lite"/>
    </source>
</evidence>
<dbReference type="RefSeq" id="XP_006364426.1">
    <property type="nucleotide sequence ID" value="XM_006364364.2"/>
</dbReference>
<dbReference type="SUPFAM" id="SSF54928">
    <property type="entry name" value="RNA-binding domain, RBD"/>
    <property type="match status" value="2"/>
</dbReference>
<keyword evidence="2 3" id="KW-0694">RNA-binding</keyword>
<dbReference type="PANTHER" id="PTHR48032">
    <property type="entry name" value="RNA-BINDING PROTEIN MUSASHI HOMOLOG RBP6"/>
    <property type="match status" value="1"/>
</dbReference>
<reference evidence="6" key="2">
    <citation type="submission" date="2015-06" db="UniProtKB">
        <authorList>
            <consortium name="EnsemblPlants"/>
        </authorList>
    </citation>
    <scope>IDENTIFICATION</scope>
    <source>
        <strain evidence="6">DM1-3 516 R44</strain>
    </source>
</reference>
<keyword evidence="7" id="KW-1185">Reference proteome</keyword>
<dbReference type="PANTHER" id="PTHR48032:SF12">
    <property type="entry name" value="RRM DOMAIN-CONTAINING PROTEIN"/>
    <property type="match status" value="1"/>
</dbReference>
<reference evidence="7" key="1">
    <citation type="journal article" date="2011" name="Nature">
        <title>Genome sequence and analysis of the tuber crop potato.</title>
        <authorList>
            <consortium name="The Potato Genome Sequencing Consortium"/>
        </authorList>
    </citation>
    <scope>NUCLEOTIDE SEQUENCE [LARGE SCALE GENOMIC DNA]</scope>
    <source>
        <strain evidence="7">cv. DM1-3 516 R44</strain>
    </source>
</reference>
<dbReference type="GO" id="GO:0003723">
    <property type="term" value="F:RNA binding"/>
    <property type="evidence" value="ECO:0007669"/>
    <property type="project" value="UniProtKB-UniRule"/>
</dbReference>
<dbReference type="HOGENOM" id="CLU_456670_0_0_1"/>
<dbReference type="STRING" id="4113.M0ZUS7"/>
<name>M0ZUS7_SOLTU</name>